<name>A0ABX9W3R2_9GAMM</name>
<evidence type="ECO:0000256" key="1">
    <source>
        <dbReference type="SAM" id="MobiDB-lite"/>
    </source>
</evidence>
<sequence>MQIPLALADPVVIEEVSLPLWRELFDALGWPAGLSGKGDSLTHEEIMSAFQRDIPSDELLQAIESIHDLGTPEGREAISELLTDRQVPIGTLPKDVGERELAVHLFLAQRNNGALAEVFSRAQIQIHEGNQRRFNDFIGKKQSHIQNLPSKCEQLKQAILDHCQQEGLGSHVQLRVFDDDGAHRFQILRSHHKQTPMVVMDGTDSRAKIQFRPVHGDLIRYEPVLGRLRITARAASIVRFYSKIFGQVLFDDEMFFLGDPVCSLEVLQEKGRSALERHNVFGVGRVWMTECIWERGDRERLNFFHPHDCFESIESLNIPLIEGQLLQAKFKIQVIEKSSRPVTVTVRVPRQIEISRVRHEDLVNEVLDAIGIRNVCKTVPESDLWTLYPWRQPVDVWRNYFGVATDLLVTAGVLKKTFLDSVEPPGYPGAGRILHVEKISPTEMLGVSQTPGIPSKSLSATDLDGLELIVPAFQRYLREILGLKGNCMPWQSNSWLLDLGALKICEYEFRLVYGLRRPPSSDSTGEITNLSGSTAPILLMPGGMTHATGVTEILLGNALPERQRLIQDIIAKTNLEGRVPALLTAPERARLVVDSRLGKIWVDGIHIAGLDPGTHPFRFVELLAKSAPNPINKHDLASQLSESRNDGDQTARSAKTAANKKIKTALENEGRSFEDPFKSENGLYRLIILAHAPDNSSSG</sequence>
<evidence type="ECO:0000313" key="3">
    <source>
        <dbReference type="Proteomes" id="UP000274695"/>
    </source>
</evidence>
<comment type="caution">
    <text evidence="2">The sequence shown here is derived from an EMBL/GenBank/DDBJ whole genome shotgun (WGS) entry which is preliminary data.</text>
</comment>
<protein>
    <submittedName>
        <fullName evidence="2">Uncharacterized protein</fullName>
    </submittedName>
</protein>
<dbReference type="Proteomes" id="UP000274695">
    <property type="component" value="Unassembled WGS sequence"/>
</dbReference>
<keyword evidence="3" id="KW-1185">Reference proteome</keyword>
<proteinExistence type="predicted"/>
<reference evidence="2 3" key="1">
    <citation type="submission" date="2018-10" db="EMBL/GenBank/DDBJ databases">
        <title>Draft genome sequence of Zhongshania sp. DSW25-10.</title>
        <authorList>
            <person name="Oh J."/>
        </authorList>
    </citation>
    <scope>NUCLEOTIDE SEQUENCE [LARGE SCALE GENOMIC DNA]</scope>
    <source>
        <strain evidence="2 3">DSW25-10</strain>
    </source>
</reference>
<accession>A0ABX9W3R2</accession>
<evidence type="ECO:0000313" key="2">
    <source>
        <dbReference type="EMBL" id="RNL64480.1"/>
    </source>
</evidence>
<dbReference type="RefSeq" id="WP_123182297.1">
    <property type="nucleotide sequence ID" value="NZ_RHGB01000008.1"/>
</dbReference>
<gene>
    <name evidence="2" type="ORF">D0911_08655</name>
</gene>
<organism evidence="2 3">
    <name type="scientific">Zhongshania marina</name>
    <dbReference type="NCBI Taxonomy" id="2304603"/>
    <lineage>
        <taxon>Bacteria</taxon>
        <taxon>Pseudomonadati</taxon>
        <taxon>Pseudomonadota</taxon>
        <taxon>Gammaproteobacteria</taxon>
        <taxon>Cellvibrionales</taxon>
        <taxon>Spongiibacteraceae</taxon>
        <taxon>Zhongshania</taxon>
    </lineage>
</organism>
<dbReference type="EMBL" id="RHGB01000008">
    <property type="protein sequence ID" value="RNL64480.1"/>
    <property type="molecule type" value="Genomic_DNA"/>
</dbReference>
<feature type="region of interest" description="Disordered" evidence="1">
    <location>
        <begin position="631"/>
        <end position="658"/>
    </location>
</feature>